<gene>
    <name evidence="1" type="ORF">C1704_07550</name>
</gene>
<protein>
    <recommendedName>
        <fullName evidence="3">DUF3108 domain-containing protein</fullName>
    </recommendedName>
</protein>
<sequence>MLNEPTGWRRRALLGAALAAPWWVRAEGSAASSTWPKAVTLDYHMRRGLLSGTGRLAWQPQGERYVLRLEARLPLLGVLLTQTSVGRLGPQGLMPERFTDERLRRPVRTADFQRPDGPIRFTGRSETAPLQPGMQDRLSWMLQLAWRVQTEARLREPGRELEMPVVGARGDVDLWSFRLQGEQTLSLAGGRTAKTLRYERLARDPGDHRAEVWLDPVLQHLPARARLSDGKDDPLDLVLVAP</sequence>
<name>A0A2S5SW33_9BURK</name>
<accession>A0A2S5SW33</accession>
<organism evidence="1 2">
    <name type="scientific">Caldimonas caldifontis</name>
    <dbReference type="NCBI Taxonomy" id="1452508"/>
    <lineage>
        <taxon>Bacteria</taxon>
        <taxon>Pseudomonadati</taxon>
        <taxon>Pseudomonadota</taxon>
        <taxon>Betaproteobacteria</taxon>
        <taxon>Burkholderiales</taxon>
        <taxon>Sphaerotilaceae</taxon>
        <taxon>Caldimonas</taxon>
    </lineage>
</organism>
<dbReference type="Proteomes" id="UP000238605">
    <property type="component" value="Unassembled WGS sequence"/>
</dbReference>
<reference evidence="1 2" key="1">
    <citation type="submission" date="2018-02" db="EMBL/GenBank/DDBJ databases">
        <title>Reclassifiation of [Polyangium] brachysporum DSM 7029 as Guopingzhaonella breviflexa gen. nov., sp. nov., a member of the family Comamonadaceae.</title>
        <authorList>
            <person name="Tang B."/>
        </authorList>
    </citation>
    <scope>NUCLEOTIDE SEQUENCE [LARGE SCALE GENOMIC DNA]</scope>
    <source>
        <strain evidence="1 2">BCRC 80649</strain>
    </source>
</reference>
<proteinExistence type="predicted"/>
<dbReference type="OrthoDB" id="8526020at2"/>
<evidence type="ECO:0008006" key="3">
    <source>
        <dbReference type="Google" id="ProtNLM"/>
    </source>
</evidence>
<dbReference type="Pfam" id="PF11306">
    <property type="entry name" value="DUF3108"/>
    <property type="match status" value="1"/>
</dbReference>
<dbReference type="AlphaFoldDB" id="A0A2S5SW33"/>
<evidence type="ECO:0000313" key="2">
    <source>
        <dbReference type="Proteomes" id="UP000238605"/>
    </source>
</evidence>
<dbReference type="EMBL" id="PSNX01000005">
    <property type="protein sequence ID" value="PPE66828.1"/>
    <property type="molecule type" value="Genomic_DNA"/>
</dbReference>
<dbReference type="InterPro" id="IPR021457">
    <property type="entry name" value="DUF3108"/>
</dbReference>
<comment type="caution">
    <text evidence="1">The sequence shown here is derived from an EMBL/GenBank/DDBJ whole genome shotgun (WGS) entry which is preliminary data.</text>
</comment>
<keyword evidence="2" id="KW-1185">Reference proteome</keyword>
<evidence type="ECO:0000313" key="1">
    <source>
        <dbReference type="EMBL" id="PPE66828.1"/>
    </source>
</evidence>